<comment type="catalytic activity">
    <reaction evidence="8">
        <text>L-seryl-[protein] + UTP = O-(5'-uridylyl)-L-seryl-[protein] + diphosphate</text>
        <dbReference type="Rhea" id="RHEA:64604"/>
        <dbReference type="Rhea" id="RHEA-COMP:9863"/>
        <dbReference type="Rhea" id="RHEA-COMP:16635"/>
        <dbReference type="ChEBI" id="CHEBI:29999"/>
        <dbReference type="ChEBI" id="CHEBI:33019"/>
        <dbReference type="ChEBI" id="CHEBI:46398"/>
        <dbReference type="ChEBI" id="CHEBI:156051"/>
    </reaction>
</comment>
<feature type="binding site" evidence="8">
    <location>
        <position position="142"/>
    </location>
    <ligand>
        <name>ATP</name>
        <dbReference type="ChEBI" id="CHEBI:30616"/>
    </ligand>
</feature>
<keyword evidence="5 8" id="KW-0547">Nucleotide-binding</keyword>
<comment type="cofactor">
    <cofactor evidence="8">
        <name>Mg(2+)</name>
        <dbReference type="ChEBI" id="CHEBI:18420"/>
    </cofactor>
    <cofactor evidence="8">
        <name>Mn(2+)</name>
        <dbReference type="ChEBI" id="CHEBI:29035"/>
    </cofactor>
</comment>
<evidence type="ECO:0000256" key="5">
    <source>
        <dbReference type="ARBA" id="ARBA00022741"/>
    </source>
</evidence>
<evidence type="ECO:0000256" key="7">
    <source>
        <dbReference type="ARBA" id="ARBA00022842"/>
    </source>
</evidence>
<feature type="binding site" evidence="8">
    <location>
        <position position="106"/>
    </location>
    <ligand>
        <name>ATP</name>
        <dbReference type="ChEBI" id="CHEBI:30616"/>
    </ligand>
</feature>
<feature type="region of interest" description="Disordered" evidence="9">
    <location>
        <begin position="1"/>
        <end position="20"/>
    </location>
</feature>
<dbReference type="RefSeq" id="WP_184260046.1">
    <property type="nucleotide sequence ID" value="NZ_JACIIX010000001.1"/>
</dbReference>
<feature type="binding site" evidence="8">
    <location>
        <position position="129"/>
    </location>
    <ligand>
        <name>ATP</name>
        <dbReference type="ChEBI" id="CHEBI:30616"/>
    </ligand>
</feature>
<organism evidence="10 11">
    <name type="scientific">Novispirillum itersonii</name>
    <name type="common">Aquaspirillum itersonii</name>
    <dbReference type="NCBI Taxonomy" id="189"/>
    <lineage>
        <taxon>Bacteria</taxon>
        <taxon>Pseudomonadati</taxon>
        <taxon>Pseudomonadota</taxon>
        <taxon>Alphaproteobacteria</taxon>
        <taxon>Rhodospirillales</taxon>
        <taxon>Novispirillaceae</taxon>
        <taxon>Novispirillum</taxon>
    </lineage>
</organism>
<dbReference type="GO" id="GO:0070733">
    <property type="term" value="F:AMPylase activity"/>
    <property type="evidence" value="ECO:0007669"/>
    <property type="project" value="UniProtKB-EC"/>
</dbReference>
<comment type="caution">
    <text evidence="10">The sequence shown here is derived from an EMBL/GenBank/DDBJ whole genome shotgun (WGS) entry which is preliminary data.</text>
</comment>
<dbReference type="GO" id="GO:0000287">
    <property type="term" value="F:magnesium ion binding"/>
    <property type="evidence" value="ECO:0007669"/>
    <property type="project" value="UniProtKB-UniRule"/>
</dbReference>
<feature type="active site" description="Proton acceptor" evidence="8">
    <location>
        <position position="272"/>
    </location>
</feature>
<dbReference type="EMBL" id="JACIIX010000001">
    <property type="protein sequence ID" value="MBB6208746.1"/>
    <property type="molecule type" value="Genomic_DNA"/>
</dbReference>
<name>A0A7W9ZC76_NOVIT</name>
<dbReference type="HAMAP" id="MF_00692">
    <property type="entry name" value="SelO"/>
    <property type="match status" value="1"/>
</dbReference>
<feature type="binding site" evidence="8">
    <location>
        <position position="141"/>
    </location>
    <ligand>
        <name>ATP</name>
        <dbReference type="ChEBI" id="CHEBI:30616"/>
    </ligand>
</feature>
<keyword evidence="8" id="KW-0464">Manganese</keyword>
<proteinExistence type="inferred from homology"/>
<protein>
    <recommendedName>
        <fullName evidence="8">Protein nucleotidyltransferase YdiU</fullName>
        <ecNumber evidence="8">2.7.7.-</ecNumber>
    </recommendedName>
    <alternativeName>
        <fullName evidence="8">Protein adenylyltransferase YdiU</fullName>
        <ecNumber evidence="8">2.7.7.108</ecNumber>
    </alternativeName>
    <alternativeName>
        <fullName evidence="8">Protein uridylyltransferase YdiU</fullName>
        <ecNumber evidence="8">2.7.7.-</ecNumber>
    </alternativeName>
</protein>
<comment type="function">
    <text evidence="8">Nucleotidyltransferase involved in the post-translational modification of proteins. It can catalyze the addition of adenosine monophosphate (AMP) or uridine monophosphate (UMP) to a protein, resulting in modifications known as AMPylation and UMPylation.</text>
</comment>
<feature type="binding site" evidence="8">
    <location>
        <position position="282"/>
    </location>
    <ligand>
        <name>ATP</name>
        <dbReference type="ChEBI" id="CHEBI:30616"/>
    </ligand>
</feature>
<evidence type="ECO:0000256" key="4">
    <source>
        <dbReference type="ARBA" id="ARBA00022723"/>
    </source>
</evidence>
<evidence type="ECO:0000256" key="9">
    <source>
        <dbReference type="SAM" id="MobiDB-lite"/>
    </source>
</evidence>
<comment type="catalytic activity">
    <reaction evidence="8">
        <text>L-threonyl-[protein] + ATP = 3-O-(5'-adenylyl)-L-threonyl-[protein] + diphosphate</text>
        <dbReference type="Rhea" id="RHEA:54292"/>
        <dbReference type="Rhea" id="RHEA-COMP:11060"/>
        <dbReference type="Rhea" id="RHEA-COMP:13847"/>
        <dbReference type="ChEBI" id="CHEBI:30013"/>
        <dbReference type="ChEBI" id="CHEBI:30616"/>
        <dbReference type="ChEBI" id="CHEBI:33019"/>
        <dbReference type="ChEBI" id="CHEBI:138113"/>
        <dbReference type="EC" id="2.7.7.108"/>
    </reaction>
</comment>
<evidence type="ECO:0000256" key="1">
    <source>
        <dbReference type="ARBA" id="ARBA00009747"/>
    </source>
</evidence>
<dbReference type="NCBIfam" id="NF000658">
    <property type="entry name" value="PRK00029.1"/>
    <property type="match status" value="1"/>
</dbReference>
<comment type="catalytic activity">
    <reaction evidence="8">
        <text>L-seryl-[protein] + ATP = 3-O-(5'-adenylyl)-L-seryl-[protein] + diphosphate</text>
        <dbReference type="Rhea" id="RHEA:58120"/>
        <dbReference type="Rhea" id="RHEA-COMP:9863"/>
        <dbReference type="Rhea" id="RHEA-COMP:15073"/>
        <dbReference type="ChEBI" id="CHEBI:29999"/>
        <dbReference type="ChEBI" id="CHEBI:30616"/>
        <dbReference type="ChEBI" id="CHEBI:33019"/>
        <dbReference type="ChEBI" id="CHEBI:142516"/>
        <dbReference type="EC" id="2.7.7.108"/>
    </reaction>
</comment>
<keyword evidence="6 8" id="KW-0067">ATP-binding</keyword>
<dbReference type="GO" id="GO:0005524">
    <property type="term" value="F:ATP binding"/>
    <property type="evidence" value="ECO:0007669"/>
    <property type="project" value="UniProtKB-UniRule"/>
</dbReference>
<accession>A0A7W9ZC76</accession>
<dbReference type="EC" id="2.7.7.-" evidence="8"/>
<evidence type="ECO:0000256" key="8">
    <source>
        <dbReference type="HAMAP-Rule" id="MF_00692"/>
    </source>
</evidence>
<dbReference type="InterPro" id="IPR003846">
    <property type="entry name" value="SelO"/>
</dbReference>
<dbReference type="GO" id="GO:0030145">
    <property type="term" value="F:manganese ion binding"/>
    <property type="evidence" value="ECO:0007669"/>
    <property type="project" value="UniProtKB-UniRule"/>
</dbReference>
<feature type="binding site" evidence="8">
    <location>
        <position position="282"/>
    </location>
    <ligand>
        <name>Mg(2+)</name>
        <dbReference type="ChEBI" id="CHEBI:18420"/>
    </ligand>
</feature>
<keyword evidence="4 8" id="KW-0479">Metal-binding</keyword>
<dbReference type="AlphaFoldDB" id="A0A7W9ZC76"/>
<evidence type="ECO:0000313" key="10">
    <source>
        <dbReference type="EMBL" id="MBB6208746.1"/>
    </source>
</evidence>
<feature type="binding site" evidence="8">
    <location>
        <position position="199"/>
    </location>
    <ligand>
        <name>ATP</name>
        <dbReference type="ChEBI" id="CHEBI:30616"/>
    </ligand>
</feature>
<dbReference type="PANTHER" id="PTHR32057">
    <property type="entry name" value="PROTEIN ADENYLYLTRANSFERASE SELO, MITOCHONDRIAL"/>
    <property type="match status" value="1"/>
</dbReference>
<evidence type="ECO:0000313" key="11">
    <source>
        <dbReference type="Proteomes" id="UP000544872"/>
    </source>
</evidence>
<dbReference type="PANTHER" id="PTHR32057:SF14">
    <property type="entry name" value="PROTEIN ADENYLYLTRANSFERASE SELO, MITOCHONDRIAL"/>
    <property type="match status" value="1"/>
</dbReference>
<comment type="catalytic activity">
    <reaction evidence="8">
        <text>L-tyrosyl-[protein] + ATP = O-(5'-adenylyl)-L-tyrosyl-[protein] + diphosphate</text>
        <dbReference type="Rhea" id="RHEA:54288"/>
        <dbReference type="Rhea" id="RHEA-COMP:10136"/>
        <dbReference type="Rhea" id="RHEA-COMP:13846"/>
        <dbReference type="ChEBI" id="CHEBI:30616"/>
        <dbReference type="ChEBI" id="CHEBI:33019"/>
        <dbReference type="ChEBI" id="CHEBI:46858"/>
        <dbReference type="ChEBI" id="CHEBI:83624"/>
        <dbReference type="EC" id="2.7.7.108"/>
    </reaction>
</comment>
<keyword evidence="11" id="KW-1185">Reference proteome</keyword>
<evidence type="ECO:0000256" key="6">
    <source>
        <dbReference type="ARBA" id="ARBA00022840"/>
    </source>
</evidence>
<reference evidence="10 11" key="1">
    <citation type="submission" date="2020-08" db="EMBL/GenBank/DDBJ databases">
        <title>Genomic Encyclopedia of Type Strains, Phase IV (KMG-IV): sequencing the most valuable type-strain genomes for metagenomic binning, comparative biology and taxonomic classification.</title>
        <authorList>
            <person name="Goeker M."/>
        </authorList>
    </citation>
    <scope>NUCLEOTIDE SEQUENCE [LARGE SCALE GENOMIC DNA]</scope>
    <source>
        <strain evidence="10 11">DSM 11590</strain>
    </source>
</reference>
<comment type="catalytic activity">
    <reaction evidence="8">
        <text>L-tyrosyl-[protein] + UTP = O-(5'-uridylyl)-L-tyrosyl-[protein] + diphosphate</text>
        <dbReference type="Rhea" id="RHEA:83887"/>
        <dbReference type="Rhea" id="RHEA-COMP:10136"/>
        <dbReference type="Rhea" id="RHEA-COMP:20238"/>
        <dbReference type="ChEBI" id="CHEBI:33019"/>
        <dbReference type="ChEBI" id="CHEBI:46398"/>
        <dbReference type="ChEBI" id="CHEBI:46858"/>
        <dbReference type="ChEBI" id="CHEBI:90602"/>
    </reaction>
</comment>
<feature type="binding site" evidence="8">
    <location>
        <position position="273"/>
    </location>
    <ligand>
        <name>Mg(2+)</name>
        <dbReference type="ChEBI" id="CHEBI:18420"/>
    </ligand>
</feature>
<keyword evidence="3 8" id="KW-0548">Nucleotidyltransferase</keyword>
<comment type="catalytic activity">
    <reaction evidence="8">
        <text>L-histidyl-[protein] + UTP = N(tele)-(5'-uridylyl)-L-histidyl-[protein] + diphosphate</text>
        <dbReference type="Rhea" id="RHEA:83891"/>
        <dbReference type="Rhea" id="RHEA-COMP:9745"/>
        <dbReference type="Rhea" id="RHEA-COMP:20239"/>
        <dbReference type="ChEBI" id="CHEBI:29979"/>
        <dbReference type="ChEBI" id="CHEBI:33019"/>
        <dbReference type="ChEBI" id="CHEBI:46398"/>
        <dbReference type="ChEBI" id="CHEBI:233474"/>
    </reaction>
</comment>
<keyword evidence="2 8" id="KW-0808">Transferase</keyword>
<evidence type="ECO:0000256" key="3">
    <source>
        <dbReference type="ARBA" id="ARBA00022695"/>
    </source>
</evidence>
<feature type="binding site" evidence="8">
    <location>
        <position position="108"/>
    </location>
    <ligand>
        <name>ATP</name>
        <dbReference type="ChEBI" id="CHEBI:30616"/>
    </ligand>
</feature>
<comment type="similarity">
    <text evidence="1 8">Belongs to the SELO family.</text>
</comment>
<feature type="binding site" evidence="8">
    <location>
        <position position="192"/>
    </location>
    <ligand>
        <name>ATP</name>
        <dbReference type="ChEBI" id="CHEBI:30616"/>
    </ligand>
</feature>
<feature type="binding site" evidence="8">
    <location>
        <position position="109"/>
    </location>
    <ligand>
        <name>ATP</name>
        <dbReference type="ChEBI" id="CHEBI:30616"/>
    </ligand>
</feature>
<dbReference type="Proteomes" id="UP000544872">
    <property type="component" value="Unassembled WGS sequence"/>
</dbReference>
<keyword evidence="7 8" id="KW-0460">Magnesium</keyword>
<evidence type="ECO:0000256" key="2">
    <source>
        <dbReference type="ARBA" id="ARBA00022679"/>
    </source>
</evidence>
<dbReference type="Pfam" id="PF02696">
    <property type="entry name" value="SelO"/>
    <property type="match status" value="1"/>
</dbReference>
<dbReference type="EC" id="2.7.7.108" evidence="8"/>
<sequence>MPASPPLPSSGLPVPGPLPSPGGWRFDTTYLSLPERLYVRQAPLPVRDPHMALFNQPLAEALGLDLSALPEPDLARLLSGTSLPPGATPLAQAYAGHQFGHFTLLGDGRAILLGEHLTPDGQRVDLQLKGSGRTPFSRRGDGRAALGPMLREFILSEAMHALRIPTTRSLAVTTTGEAVLRDDVLPGAVLVRTAASHIRVGTFEFAAAHTDRHTLESLIRYTLARHYPGTVAADAPVAEAARALLEAVIDRQCSLITHWLRVGFIHGVMNTDNMTLSGETIDYGPCAFLDAYDPATVFSSIDRGGRYAFGNQPAIARWNLARLAETLLPVLAPPHAVADGTGLEWVHALFDSLPERFDRHWQATLADKFGLPADAPRRLITAGLEAMQADEADYTNTFAALTDAARQRRQTGAATVPACPFLTPALTRWYADWATAPAAPDQADRMAAANPRRIPRNHQVEAALTAATDSGDLRPLHRLLAALATPYQDAPEHVAYTLPPQPQERVYQTFCGT</sequence>
<gene>
    <name evidence="8" type="primary">ydiU</name>
    <name evidence="8" type="synonym">selO</name>
    <name evidence="10" type="ORF">FHS48_000127</name>
</gene>